<evidence type="ECO:0000313" key="7">
    <source>
        <dbReference type="EMBL" id="KAJ8874911.1"/>
    </source>
</evidence>
<feature type="transmembrane region" description="Helical" evidence="5">
    <location>
        <begin position="488"/>
        <end position="509"/>
    </location>
</feature>
<feature type="transmembrane region" description="Helical" evidence="5">
    <location>
        <begin position="137"/>
        <end position="155"/>
    </location>
</feature>
<keyword evidence="4 5" id="KW-0472">Membrane</keyword>
<sequence length="578" mass="63818">MTSSSQQPGMTPSKELVAAGKTVGWRWRQYLAAILVNIVSVALGTGYGWVAPMLPLLQSEDSPIGIPPISDDEASWIASIAMLSRLVSIPAYMYAHDRLGRKMTSYLTAIPYIASWTMFLCANSVTLLFCARTPQDIILVLYALMICRVAAYITFKSPADLKFVSCAHVELLPACFHADVSNGLVPNTTEDRRHSSANHMAESTFLHEAQFTKRFLLGVASGGTCLLVPSYLSDIAEDDIKGQLGILYAMSIDVGLTLGYAMGHYMSYTAFNACCLLLPIFFAAAMFWLPESPVFLMTEGKVEEARMALRWLRNGQETEAEMDRLRARADDTLQKRYKKLTISDITERSMIRGILINLSLAVIRYLCGMNALISYTVIIFQEAGSTIEPHICTIATGLLFVFGSLFSSFVVERSGRRPLLIYSTILLAVSLITLGTYFYLKYLGWDLVYVGWIPLVCLCLYNMLHGIALGPLPSAIANETVTVHARGAVQSLCNIAGSLVSFLVIMTYIPLSNTVGHHGCFWLYAGVCIIGAIIMFLTVPETKNRSMEDVVEQLKSDHYIKSVLQKKKDSDIVTKVIA</sequence>
<evidence type="ECO:0000256" key="3">
    <source>
        <dbReference type="ARBA" id="ARBA00022989"/>
    </source>
</evidence>
<feature type="transmembrane region" description="Helical" evidence="5">
    <location>
        <begin position="270"/>
        <end position="289"/>
    </location>
</feature>
<feature type="transmembrane region" description="Helical" evidence="5">
    <location>
        <begin position="447"/>
        <end position="468"/>
    </location>
</feature>
<dbReference type="Gene3D" id="1.20.1250.20">
    <property type="entry name" value="MFS general substrate transporter like domains"/>
    <property type="match status" value="2"/>
</dbReference>
<dbReference type="EMBL" id="JARBHB010000009">
    <property type="protein sequence ID" value="KAJ8874911.1"/>
    <property type="molecule type" value="Genomic_DNA"/>
</dbReference>
<dbReference type="PANTHER" id="PTHR48021">
    <property type="match status" value="1"/>
</dbReference>
<feature type="transmembrane region" description="Helical" evidence="5">
    <location>
        <begin position="244"/>
        <end position="263"/>
    </location>
</feature>
<dbReference type="InterPro" id="IPR050549">
    <property type="entry name" value="MFS_Trehalose_Transporter"/>
</dbReference>
<feature type="transmembrane region" description="Helical" evidence="5">
    <location>
        <begin position="419"/>
        <end position="440"/>
    </location>
</feature>
<feature type="transmembrane region" description="Helical" evidence="5">
    <location>
        <begin position="354"/>
        <end position="378"/>
    </location>
</feature>
<comment type="caution">
    <text evidence="7">The sequence shown here is derived from an EMBL/GenBank/DDBJ whole genome shotgun (WGS) entry which is preliminary data.</text>
</comment>
<accession>A0ABQ9GSD0</accession>
<feature type="transmembrane region" description="Helical" evidence="5">
    <location>
        <begin position="215"/>
        <end position="232"/>
    </location>
</feature>
<dbReference type="PROSITE" id="PS50850">
    <property type="entry name" value="MFS"/>
    <property type="match status" value="1"/>
</dbReference>
<evidence type="ECO:0000256" key="1">
    <source>
        <dbReference type="ARBA" id="ARBA00004141"/>
    </source>
</evidence>
<gene>
    <name evidence="7" type="ORF">PR048_022801</name>
</gene>
<evidence type="ECO:0000256" key="2">
    <source>
        <dbReference type="ARBA" id="ARBA00022692"/>
    </source>
</evidence>
<evidence type="ECO:0000256" key="5">
    <source>
        <dbReference type="SAM" id="Phobius"/>
    </source>
</evidence>
<dbReference type="Proteomes" id="UP001159363">
    <property type="component" value="Chromosome 8"/>
</dbReference>
<protein>
    <recommendedName>
        <fullName evidence="6">Major facilitator superfamily (MFS) profile domain-containing protein</fullName>
    </recommendedName>
</protein>
<dbReference type="Pfam" id="PF00083">
    <property type="entry name" value="Sugar_tr"/>
    <property type="match status" value="1"/>
</dbReference>
<evidence type="ECO:0000313" key="8">
    <source>
        <dbReference type="Proteomes" id="UP001159363"/>
    </source>
</evidence>
<comment type="subcellular location">
    <subcellularLocation>
        <location evidence="1">Membrane</location>
        <topology evidence="1">Multi-pass membrane protein</topology>
    </subcellularLocation>
</comment>
<dbReference type="SUPFAM" id="SSF103473">
    <property type="entry name" value="MFS general substrate transporter"/>
    <property type="match status" value="2"/>
</dbReference>
<name>A0ABQ9GSD0_9NEOP</name>
<dbReference type="InterPro" id="IPR005828">
    <property type="entry name" value="MFS_sugar_transport-like"/>
</dbReference>
<proteinExistence type="predicted"/>
<feature type="transmembrane region" description="Helical" evidence="5">
    <location>
        <begin position="521"/>
        <end position="539"/>
    </location>
</feature>
<evidence type="ECO:0000256" key="4">
    <source>
        <dbReference type="ARBA" id="ARBA00023136"/>
    </source>
</evidence>
<feature type="domain" description="Major facilitator superfamily (MFS) profile" evidence="6">
    <location>
        <begin position="32"/>
        <end position="543"/>
    </location>
</feature>
<dbReference type="InterPro" id="IPR020846">
    <property type="entry name" value="MFS_dom"/>
</dbReference>
<feature type="transmembrane region" description="Helical" evidence="5">
    <location>
        <begin position="390"/>
        <end position="407"/>
    </location>
</feature>
<organism evidence="7 8">
    <name type="scientific">Dryococelus australis</name>
    <dbReference type="NCBI Taxonomy" id="614101"/>
    <lineage>
        <taxon>Eukaryota</taxon>
        <taxon>Metazoa</taxon>
        <taxon>Ecdysozoa</taxon>
        <taxon>Arthropoda</taxon>
        <taxon>Hexapoda</taxon>
        <taxon>Insecta</taxon>
        <taxon>Pterygota</taxon>
        <taxon>Neoptera</taxon>
        <taxon>Polyneoptera</taxon>
        <taxon>Phasmatodea</taxon>
        <taxon>Verophasmatodea</taxon>
        <taxon>Anareolatae</taxon>
        <taxon>Phasmatidae</taxon>
        <taxon>Eurycanthinae</taxon>
        <taxon>Dryococelus</taxon>
    </lineage>
</organism>
<reference evidence="7 8" key="1">
    <citation type="submission" date="2023-02" db="EMBL/GenBank/DDBJ databases">
        <title>LHISI_Scaffold_Assembly.</title>
        <authorList>
            <person name="Stuart O.P."/>
            <person name="Cleave R."/>
            <person name="Magrath M.J.L."/>
            <person name="Mikheyev A.S."/>
        </authorList>
    </citation>
    <scope>NUCLEOTIDE SEQUENCE [LARGE SCALE GENOMIC DNA]</scope>
    <source>
        <strain evidence="7">Daus_M_001</strain>
        <tissue evidence="7">Leg muscle</tissue>
    </source>
</reference>
<feature type="transmembrane region" description="Helical" evidence="5">
    <location>
        <begin position="106"/>
        <end position="131"/>
    </location>
</feature>
<dbReference type="PANTHER" id="PTHR48021:SF1">
    <property type="entry name" value="GH07001P-RELATED"/>
    <property type="match status" value="1"/>
</dbReference>
<keyword evidence="8" id="KW-1185">Reference proteome</keyword>
<keyword evidence="3 5" id="KW-1133">Transmembrane helix</keyword>
<keyword evidence="2 5" id="KW-0812">Transmembrane</keyword>
<feature type="transmembrane region" description="Helical" evidence="5">
    <location>
        <begin position="30"/>
        <end position="54"/>
    </location>
</feature>
<dbReference type="InterPro" id="IPR036259">
    <property type="entry name" value="MFS_trans_sf"/>
</dbReference>
<evidence type="ECO:0000259" key="6">
    <source>
        <dbReference type="PROSITE" id="PS50850"/>
    </source>
</evidence>